<sequence length="492" mass="55549">MAQQMATYKQACKLITPIAEASVLNNIRCAHRAEYRHGDRTGCLKGTRTAVLDQIELWTRDFDKPPVYWLNGLAGTGKSTITQTIAERIFADGQLGASFFCSRDFEDRRDLHFIFPTIAVQLARKYTKFRSIFVPLVQSDPAIIDESLYNQMKKLIVEPLEESSIPTVIVIDALDECKDVEPASAILSVLGQFVSEIPKVKFFLTGRPEPRIRRGFGLPLLAKATDVFVLHGIESSRVDSDIQLFLRRSFLEIAERQGGLDGWPTREQLNLLCERAAGLFVYAVATVKLIDHRNKNPKKQLDRLLLLPKNTVYEGKIKVKENTTLDPLYASILQEAFGDDDPMDDPMVRSVLGAMILAANPLSPSAISTLLGFDTEDVFPLLSSIHSLLILQEDTDQPVRPFHKSFPDFIIDPTRCINERFHVSPPSHHPELLIGCLNLMNRTLEKNMCKLPDAVTNSEVPDLRERIDRYIDSALQYACKSWHKHLVDEHTV</sequence>
<feature type="non-terminal residue" evidence="1">
    <location>
        <position position="492"/>
    </location>
</feature>
<gene>
    <name evidence="1" type="ORF">BDM02DRAFT_1470333</name>
</gene>
<dbReference type="Proteomes" id="UP000886501">
    <property type="component" value="Unassembled WGS sequence"/>
</dbReference>
<reference evidence="1" key="2">
    <citation type="journal article" date="2020" name="Nat. Commun.">
        <title>Large-scale genome sequencing of mycorrhizal fungi provides insights into the early evolution of symbiotic traits.</title>
        <authorList>
            <person name="Miyauchi S."/>
            <person name="Kiss E."/>
            <person name="Kuo A."/>
            <person name="Drula E."/>
            <person name="Kohler A."/>
            <person name="Sanchez-Garcia M."/>
            <person name="Morin E."/>
            <person name="Andreopoulos B."/>
            <person name="Barry K.W."/>
            <person name="Bonito G."/>
            <person name="Buee M."/>
            <person name="Carver A."/>
            <person name="Chen C."/>
            <person name="Cichocki N."/>
            <person name="Clum A."/>
            <person name="Culley D."/>
            <person name="Crous P.W."/>
            <person name="Fauchery L."/>
            <person name="Girlanda M."/>
            <person name="Hayes R.D."/>
            <person name="Keri Z."/>
            <person name="LaButti K."/>
            <person name="Lipzen A."/>
            <person name="Lombard V."/>
            <person name="Magnuson J."/>
            <person name="Maillard F."/>
            <person name="Murat C."/>
            <person name="Nolan M."/>
            <person name="Ohm R.A."/>
            <person name="Pangilinan J."/>
            <person name="Pereira M.F."/>
            <person name="Perotto S."/>
            <person name="Peter M."/>
            <person name="Pfister S."/>
            <person name="Riley R."/>
            <person name="Sitrit Y."/>
            <person name="Stielow J.B."/>
            <person name="Szollosi G."/>
            <person name="Zifcakova L."/>
            <person name="Stursova M."/>
            <person name="Spatafora J.W."/>
            <person name="Tedersoo L."/>
            <person name="Vaario L.M."/>
            <person name="Yamada A."/>
            <person name="Yan M."/>
            <person name="Wang P."/>
            <person name="Xu J."/>
            <person name="Bruns T."/>
            <person name="Baldrian P."/>
            <person name="Vilgalys R."/>
            <person name="Dunand C."/>
            <person name="Henrissat B."/>
            <person name="Grigoriev I.V."/>
            <person name="Hibbett D."/>
            <person name="Nagy L.G."/>
            <person name="Martin F.M."/>
        </authorList>
    </citation>
    <scope>NUCLEOTIDE SEQUENCE</scope>
    <source>
        <strain evidence="1">P2</strain>
    </source>
</reference>
<dbReference type="EMBL" id="MU118223">
    <property type="protein sequence ID" value="KAF9643449.1"/>
    <property type="molecule type" value="Genomic_DNA"/>
</dbReference>
<organism evidence="1 2">
    <name type="scientific">Thelephora ganbajun</name>
    <name type="common">Ganba fungus</name>
    <dbReference type="NCBI Taxonomy" id="370292"/>
    <lineage>
        <taxon>Eukaryota</taxon>
        <taxon>Fungi</taxon>
        <taxon>Dikarya</taxon>
        <taxon>Basidiomycota</taxon>
        <taxon>Agaricomycotina</taxon>
        <taxon>Agaricomycetes</taxon>
        <taxon>Thelephorales</taxon>
        <taxon>Thelephoraceae</taxon>
        <taxon>Thelephora</taxon>
    </lineage>
</organism>
<keyword evidence="2" id="KW-1185">Reference proteome</keyword>
<evidence type="ECO:0000313" key="1">
    <source>
        <dbReference type="EMBL" id="KAF9643449.1"/>
    </source>
</evidence>
<name>A0ACB6Z169_THEGA</name>
<accession>A0ACB6Z169</accession>
<protein>
    <submittedName>
        <fullName evidence="1">Uncharacterized protein</fullName>
    </submittedName>
</protein>
<comment type="caution">
    <text evidence="1">The sequence shown here is derived from an EMBL/GenBank/DDBJ whole genome shotgun (WGS) entry which is preliminary data.</text>
</comment>
<evidence type="ECO:0000313" key="2">
    <source>
        <dbReference type="Proteomes" id="UP000886501"/>
    </source>
</evidence>
<reference evidence="1" key="1">
    <citation type="submission" date="2019-10" db="EMBL/GenBank/DDBJ databases">
        <authorList>
            <consortium name="DOE Joint Genome Institute"/>
            <person name="Kuo A."/>
            <person name="Miyauchi S."/>
            <person name="Kiss E."/>
            <person name="Drula E."/>
            <person name="Kohler A."/>
            <person name="Sanchez-Garcia M."/>
            <person name="Andreopoulos B."/>
            <person name="Barry K.W."/>
            <person name="Bonito G."/>
            <person name="Buee M."/>
            <person name="Carver A."/>
            <person name="Chen C."/>
            <person name="Cichocki N."/>
            <person name="Clum A."/>
            <person name="Culley D."/>
            <person name="Crous P.W."/>
            <person name="Fauchery L."/>
            <person name="Girlanda M."/>
            <person name="Hayes R."/>
            <person name="Keri Z."/>
            <person name="Labutti K."/>
            <person name="Lipzen A."/>
            <person name="Lombard V."/>
            <person name="Magnuson J."/>
            <person name="Maillard F."/>
            <person name="Morin E."/>
            <person name="Murat C."/>
            <person name="Nolan M."/>
            <person name="Ohm R."/>
            <person name="Pangilinan J."/>
            <person name="Pereira M."/>
            <person name="Perotto S."/>
            <person name="Peter M."/>
            <person name="Riley R."/>
            <person name="Sitrit Y."/>
            <person name="Stielow B."/>
            <person name="Szollosi G."/>
            <person name="Zifcakova L."/>
            <person name="Stursova M."/>
            <person name="Spatafora J.W."/>
            <person name="Tedersoo L."/>
            <person name="Vaario L.-M."/>
            <person name="Yamada A."/>
            <person name="Yan M."/>
            <person name="Wang P."/>
            <person name="Xu J."/>
            <person name="Bruns T."/>
            <person name="Baldrian P."/>
            <person name="Vilgalys R."/>
            <person name="Henrissat B."/>
            <person name="Grigoriev I.V."/>
            <person name="Hibbett D."/>
            <person name="Nagy L.G."/>
            <person name="Martin F.M."/>
        </authorList>
    </citation>
    <scope>NUCLEOTIDE SEQUENCE</scope>
    <source>
        <strain evidence="1">P2</strain>
    </source>
</reference>
<proteinExistence type="predicted"/>